<evidence type="ECO:0000313" key="1">
    <source>
        <dbReference type="EMBL" id="SEJ66232.1"/>
    </source>
</evidence>
<accession>A0A1H7AVV1</accession>
<sequence length="248" mass="27604">MKGNSDKMDRLQALKQEIMALEGYLPAKGQQPDSRLQLGPLHAAFPGGVFPLAANHEFISRTPSEAASTQGFLAVLLGMLLQKGGFCLWLGTRPQVFPPALKRFGVAPERVVFVNVPREKDLLWTLEQALSCEALVAVVGEIRELGFSESQRLQLAVERSRVTGFVHRHQPRSLHALACATRWKVAPVPTPMPTGMPGLGFPVWKVGLMKVRNGRPGDWQLQWDGQGFQEVFREEKRQAITQNSRKYA</sequence>
<protein>
    <submittedName>
        <fullName evidence="1">Protein ImuA</fullName>
    </submittedName>
</protein>
<dbReference type="RefSeq" id="WP_092177619.1">
    <property type="nucleotide sequence ID" value="NZ_FNZH01000007.1"/>
</dbReference>
<dbReference type="AlphaFoldDB" id="A0A1H7AVV1"/>
<dbReference type="InterPro" id="IPR027417">
    <property type="entry name" value="P-loop_NTPase"/>
</dbReference>
<dbReference type="SUPFAM" id="SSF52540">
    <property type="entry name" value="P-loop containing nucleoside triphosphate hydrolases"/>
    <property type="match status" value="1"/>
</dbReference>
<name>A0A1H7AVV1_9BACT</name>
<dbReference type="PIRSF" id="PIRSF034285">
    <property type="entry name" value="UCP034285"/>
    <property type="match status" value="1"/>
</dbReference>
<dbReference type="EMBL" id="FNZH01000007">
    <property type="protein sequence ID" value="SEJ66232.1"/>
    <property type="molecule type" value="Genomic_DNA"/>
</dbReference>
<reference evidence="2" key="1">
    <citation type="submission" date="2016-10" db="EMBL/GenBank/DDBJ databases">
        <authorList>
            <person name="Varghese N."/>
            <person name="Submissions S."/>
        </authorList>
    </citation>
    <scope>NUCLEOTIDE SEQUENCE [LARGE SCALE GENOMIC DNA]</scope>
    <source>
        <strain evidence="2">IBRC-M 10761</strain>
    </source>
</reference>
<gene>
    <name evidence="1" type="ORF">SAMN05192553_107149</name>
</gene>
<proteinExistence type="predicted"/>
<dbReference type="OrthoDB" id="836928at2"/>
<dbReference type="Gene3D" id="3.40.50.300">
    <property type="entry name" value="P-loop containing nucleotide triphosphate hydrolases"/>
    <property type="match status" value="1"/>
</dbReference>
<dbReference type="STRING" id="1416801.SAMN05192553_107149"/>
<dbReference type="InterPro" id="IPR017026">
    <property type="entry name" value="ImuA"/>
</dbReference>
<evidence type="ECO:0000313" key="2">
    <source>
        <dbReference type="Proteomes" id="UP000199403"/>
    </source>
</evidence>
<organism evidence="1 2">
    <name type="scientific">Cyclobacterium xiamenense</name>
    <dbReference type="NCBI Taxonomy" id="1297121"/>
    <lineage>
        <taxon>Bacteria</taxon>
        <taxon>Pseudomonadati</taxon>
        <taxon>Bacteroidota</taxon>
        <taxon>Cytophagia</taxon>
        <taxon>Cytophagales</taxon>
        <taxon>Cyclobacteriaceae</taxon>
        <taxon>Cyclobacterium</taxon>
    </lineage>
</organism>
<dbReference type="Proteomes" id="UP000199403">
    <property type="component" value="Unassembled WGS sequence"/>
</dbReference>
<keyword evidence="2" id="KW-1185">Reference proteome</keyword>